<keyword evidence="3" id="KW-0436">Ligase</keyword>
<evidence type="ECO:0000313" key="13">
    <source>
        <dbReference type="Proteomes" id="UP000278085"/>
    </source>
</evidence>
<dbReference type="PRINTS" id="PR00984">
    <property type="entry name" value="TRNASYNTHILE"/>
</dbReference>
<name>A0A430HTI6_9BURK</name>
<feature type="domain" description="Aminoacyl-tRNA synthetase class Ia" evidence="10">
    <location>
        <begin position="135"/>
        <end position="758"/>
    </location>
</feature>
<dbReference type="InterPro" id="IPR009008">
    <property type="entry name" value="Val/Leu/Ile-tRNA-synth_edit"/>
</dbReference>
<dbReference type="Proteomes" id="UP000278085">
    <property type="component" value="Unassembled WGS sequence"/>
</dbReference>
<dbReference type="InterPro" id="IPR014729">
    <property type="entry name" value="Rossmann-like_a/b/a_fold"/>
</dbReference>
<dbReference type="InterPro" id="IPR009080">
    <property type="entry name" value="tRNAsynth_Ia_anticodon-bd"/>
</dbReference>
<keyword evidence="13" id="KW-1185">Reference proteome</keyword>
<evidence type="ECO:0000256" key="6">
    <source>
        <dbReference type="ARBA" id="ARBA00022917"/>
    </source>
</evidence>
<dbReference type="Gene3D" id="1.10.730.20">
    <property type="match status" value="1"/>
</dbReference>
<comment type="catalytic activity">
    <reaction evidence="9">
        <text>tRNA(Ile) + L-isoleucine + ATP = L-isoleucyl-tRNA(Ile) + AMP + diphosphate</text>
        <dbReference type="Rhea" id="RHEA:11060"/>
        <dbReference type="Rhea" id="RHEA-COMP:9666"/>
        <dbReference type="Rhea" id="RHEA-COMP:9695"/>
        <dbReference type="ChEBI" id="CHEBI:30616"/>
        <dbReference type="ChEBI" id="CHEBI:33019"/>
        <dbReference type="ChEBI" id="CHEBI:58045"/>
        <dbReference type="ChEBI" id="CHEBI:78442"/>
        <dbReference type="ChEBI" id="CHEBI:78528"/>
        <dbReference type="ChEBI" id="CHEBI:456215"/>
        <dbReference type="EC" id="6.1.1.5"/>
    </reaction>
</comment>
<comment type="caution">
    <text evidence="12">The sequence shown here is derived from an EMBL/GenBank/DDBJ whole genome shotgun (WGS) entry which is preliminary data.</text>
</comment>
<evidence type="ECO:0000256" key="3">
    <source>
        <dbReference type="ARBA" id="ARBA00022598"/>
    </source>
</evidence>
<reference evidence="12 13" key="1">
    <citation type="submission" date="2018-12" db="EMBL/GenBank/DDBJ databases">
        <authorList>
            <person name="Yang E."/>
        </authorList>
    </citation>
    <scope>NUCLEOTIDE SEQUENCE [LARGE SCALE GENOMIC DNA]</scope>
    <source>
        <strain evidence="12 13">SOD</strain>
    </source>
</reference>
<dbReference type="EC" id="6.1.1.5" evidence="2"/>
<evidence type="ECO:0000256" key="7">
    <source>
        <dbReference type="ARBA" id="ARBA00023146"/>
    </source>
</evidence>
<feature type="domain" description="Methionyl/Valyl/Leucyl/Isoleucyl-tRNA synthetase anticodon-binding" evidence="11">
    <location>
        <begin position="799"/>
        <end position="938"/>
    </location>
</feature>
<dbReference type="Gene3D" id="3.40.50.620">
    <property type="entry name" value="HUPs"/>
    <property type="match status" value="2"/>
</dbReference>
<dbReference type="SUPFAM" id="SSF47323">
    <property type="entry name" value="Anticodon-binding domain of a subclass of class I aminoacyl-tRNA synthetases"/>
    <property type="match status" value="1"/>
</dbReference>
<dbReference type="AlphaFoldDB" id="A0A430HTI6"/>
<keyword evidence="5" id="KW-0067">ATP-binding</keyword>
<keyword evidence="6" id="KW-0648">Protein biosynthesis</keyword>
<evidence type="ECO:0000256" key="4">
    <source>
        <dbReference type="ARBA" id="ARBA00022741"/>
    </source>
</evidence>
<keyword evidence="4" id="KW-0547">Nucleotide-binding</keyword>
<dbReference type="GO" id="GO:0005524">
    <property type="term" value="F:ATP binding"/>
    <property type="evidence" value="ECO:0007669"/>
    <property type="project" value="UniProtKB-KW"/>
</dbReference>
<evidence type="ECO:0000256" key="9">
    <source>
        <dbReference type="ARBA" id="ARBA00048359"/>
    </source>
</evidence>
<dbReference type="GO" id="GO:0005829">
    <property type="term" value="C:cytosol"/>
    <property type="evidence" value="ECO:0007669"/>
    <property type="project" value="TreeGrafter"/>
</dbReference>
<proteinExistence type="inferred from homology"/>
<dbReference type="Gene3D" id="3.90.740.10">
    <property type="entry name" value="Valyl/Leucyl/Isoleucyl-tRNA synthetase, editing domain"/>
    <property type="match status" value="1"/>
</dbReference>
<sequence>MPACPCKKCATAIYSSHEHALRPPLAHPPGYERRSRLAHGRRCCTNYPSGCMRRSLSCASRRINFKRALGGNSRSVPRKSHPALLPTLSEHTMSTSFSPSHDHAAGAPAAPKYALRLKQPAFWNTPNPAMEERLLADWRATGQRRQVGAERQGRPRYWLLDGPPYANGNAHFGHLLNKTLKDVHARYASACGHAVTWRAGWDCHGLPLELAVEKRHGPQAKQDPLRFMRQCRDEAAHWKDLQAGAMSRLGLMADMDRPWLTMDPAREAASLSLLLELWQAGLLVERHSPVHWCPACRSALAASELERTVKERMETFFSVPLTPASCEAMARRARRNGAAWPEGPLHLLSWTTTPWTLWANAGFGHPRTGALTVATLAGGVRVVLAVQARDRLLRDDPSMFSHAGQGFDGALDFAELRALSLAAASPLTALEAPLLAAAFASESEGSGFVHLAPAFGPDDFALHESDGVRLDCHVGKDGRLVDVGPVPMPAALQGATLEVASQVSCAMLADAGLLVRMARRSVETTMCWRHKKAVFYRASGQWALDLHKGFDGCPEGLAQRALAALDATVFLPDDKARAPLTLMMSTRRFWTLSRDRLWGVPLPFFRHQTSGELHPDTAALWRALLDRVRTEGVEAWQACETPAGYVKSAQSVDVWFDAGAAWHSAAEDGGGQADMVVEGQDQTRGWFLSSFLLHAFKSPLPPFKKVMTHRFVVDEEGMKFSKEKGNAPDSAALFARSGADVFRLWACSQDVGDEMKWSATSLRQATQDAKDWRSFLRFHLANMEDAAHTARPSTLRDLDRLALRKLQAARAEWHACMDGGRFYQALGCLAQFRQWASAEWFELSKRTLYCANDGSAELASVQWALRESFLLCAQMLATVMPFACEEAYLAWPGHPRASLFLHALPAREAVSEPDAALRRAESMLAWRRALQPLVERTRALVEKGTPVCLVFGAGQDPEVPQDAQNPQNPQDPHGEERLRALFPGCFVLQGEHARALDMWEAGPVGDGVPVRVGKPAVRPHRCGRCRDYVGAALEAPGLCRQCVADMTPGVTPM</sequence>
<dbReference type="InterPro" id="IPR002301">
    <property type="entry name" value="Ile-tRNA-ligase"/>
</dbReference>
<dbReference type="InterPro" id="IPR013155">
    <property type="entry name" value="M/V/L/I-tRNA-synth_anticd-bd"/>
</dbReference>
<evidence type="ECO:0000259" key="10">
    <source>
        <dbReference type="Pfam" id="PF00133"/>
    </source>
</evidence>
<evidence type="ECO:0000256" key="8">
    <source>
        <dbReference type="ARBA" id="ARBA00025217"/>
    </source>
</evidence>
<dbReference type="PANTHER" id="PTHR42765:SF1">
    <property type="entry name" value="ISOLEUCINE--TRNA LIGASE, MITOCHONDRIAL"/>
    <property type="match status" value="1"/>
</dbReference>
<accession>A0A430HTI6</accession>
<dbReference type="GO" id="GO:0004822">
    <property type="term" value="F:isoleucine-tRNA ligase activity"/>
    <property type="evidence" value="ECO:0007669"/>
    <property type="project" value="UniProtKB-EC"/>
</dbReference>
<dbReference type="Pfam" id="PF00133">
    <property type="entry name" value="tRNA-synt_1"/>
    <property type="match status" value="1"/>
</dbReference>
<comment type="function">
    <text evidence="8">Catalyzes the attachment of isoleucine to tRNA(Ile). As IleRS can inadvertently accommodate and process structurally similar amino acids such as valine, to avoid such errors it has two additional distinct tRNA(Ile)-dependent editing activities. One activity is designated as 'pretransfer' editing and involves the hydrolysis of activated Val-AMP. The other activity is designated 'posttransfer' editing and involves deacylation of mischarged Val-tRNA(Ile).</text>
</comment>
<dbReference type="InterPro" id="IPR002300">
    <property type="entry name" value="aa-tRNA-synth_Ia"/>
</dbReference>
<dbReference type="PANTHER" id="PTHR42765">
    <property type="entry name" value="SOLEUCYL-TRNA SYNTHETASE"/>
    <property type="match status" value="1"/>
</dbReference>
<gene>
    <name evidence="12" type="ORF">EJB06_01675</name>
</gene>
<dbReference type="GO" id="GO:0006428">
    <property type="term" value="P:isoleucyl-tRNA aminoacylation"/>
    <property type="evidence" value="ECO:0007669"/>
    <property type="project" value="InterPro"/>
</dbReference>
<dbReference type="InterPro" id="IPR050081">
    <property type="entry name" value="Ile-tRNA_ligase"/>
</dbReference>
<dbReference type="GO" id="GO:0002161">
    <property type="term" value="F:aminoacyl-tRNA deacylase activity"/>
    <property type="evidence" value="ECO:0007669"/>
    <property type="project" value="InterPro"/>
</dbReference>
<organism evidence="12 13">
    <name type="scientific">Massilia atriviolacea</name>
    <dbReference type="NCBI Taxonomy" id="2495579"/>
    <lineage>
        <taxon>Bacteria</taxon>
        <taxon>Pseudomonadati</taxon>
        <taxon>Pseudomonadota</taxon>
        <taxon>Betaproteobacteria</taxon>
        <taxon>Burkholderiales</taxon>
        <taxon>Oxalobacteraceae</taxon>
        <taxon>Telluria group</taxon>
        <taxon>Massilia</taxon>
    </lineage>
</organism>
<evidence type="ECO:0000256" key="1">
    <source>
        <dbReference type="ARBA" id="ARBA00006887"/>
    </source>
</evidence>
<dbReference type="SUPFAM" id="SSF52374">
    <property type="entry name" value="Nucleotidylyl transferase"/>
    <property type="match status" value="1"/>
</dbReference>
<dbReference type="SUPFAM" id="SSF50677">
    <property type="entry name" value="ValRS/IleRS/LeuRS editing domain"/>
    <property type="match status" value="1"/>
</dbReference>
<evidence type="ECO:0000259" key="11">
    <source>
        <dbReference type="Pfam" id="PF08264"/>
    </source>
</evidence>
<dbReference type="EMBL" id="RXLQ01000001">
    <property type="protein sequence ID" value="RSZ60873.1"/>
    <property type="molecule type" value="Genomic_DNA"/>
</dbReference>
<protein>
    <recommendedName>
        <fullName evidence="2">isoleucine--tRNA ligase</fullName>
        <ecNumber evidence="2">6.1.1.5</ecNumber>
    </recommendedName>
</protein>
<keyword evidence="7" id="KW-0030">Aminoacyl-tRNA synthetase</keyword>
<evidence type="ECO:0000256" key="5">
    <source>
        <dbReference type="ARBA" id="ARBA00022840"/>
    </source>
</evidence>
<evidence type="ECO:0000256" key="2">
    <source>
        <dbReference type="ARBA" id="ARBA00013165"/>
    </source>
</evidence>
<dbReference type="OrthoDB" id="8764041at2"/>
<dbReference type="Pfam" id="PF08264">
    <property type="entry name" value="Anticodon_1"/>
    <property type="match status" value="1"/>
</dbReference>
<comment type="similarity">
    <text evidence="1">Belongs to the class-I aminoacyl-tRNA synthetase family. IleS type 1 subfamily.</text>
</comment>
<evidence type="ECO:0000313" key="12">
    <source>
        <dbReference type="EMBL" id="RSZ60873.1"/>
    </source>
</evidence>